<dbReference type="EMBL" id="NFIE01000016">
    <property type="protein sequence ID" value="OUN87553.1"/>
    <property type="molecule type" value="Genomic_DNA"/>
</dbReference>
<evidence type="ECO:0000256" key="8">
    <source>
        <dbReference type="ARBA" id="ARBA00023136"/>
    </source>
</evidence>
<evidence type="ECO:0000256" key="5">
    <source>
        <dbReference type="ARBA" id="ARBA00022683"/>
    </source>
</evidence>
<evidence type="ECO:0000256" key="6">
    <source>
        <dbReference type="ARBA" id="ARBA00022692"/>
    </source>
</evidence>
<comment type="caution">
    <text evidence="10">The sequence shown here is derived from an EMBL/GenBank/DDBJ whole genome shotgun (WGS) entry which is preliminary data.</text>
</comment>
<keyword evidence="6 9" id="KW-0812">Transmembrane</keyword>
<keyword evidence="11" id="KW-1185">Reference proteome</keyword>
<dbReference type="InterPro" id="IPR004704">
    <property type="entry name" value="PTS_IID_man"/>
</dbReference>
<reference evidence="11" key="1">
    <citation type="submission" date="2017-04" db="EMBL/GenBank/DDBJ databases">
        <title>Function of individual gut microbiota members based on whole genome sequencing of pure cultures obtained from chicken caecum.</title>
        <authorList>
            <person name="Medvecky M."/>
            <person name="Cejkova D."/>
            <person name="Polansky O."/>
            <person name="Karasova D."/>
            <person name="Kubasova T."/>
            <person name="Cizek A."/>
            <person name="Rychlik I."/>
        </authorList>
    </citation>
    <scope>NUCLEOTIDE SEQUENCE [LARGE SCALE GENOMIC DNA]</scope>
    <source>
        <strain evidence="11">An5</strain>
    </source>
</reference>
<protein>
    <recommendedName>
        <fullName evidence="12">PTS mannose transporter subunit IID</fullName>
    </recommendedName>
</protein>
<keyword evidence="4" id="KW-0762">Sugar transport</keyword>
<comment type="subcellular location">
    <subcellularLocation>
        <location evidence="1">Cell membrane</location>
        <topology evidence="1">Multi-pass membrane protein</topology>
    </subcellularLocation>
</comment>
<feature type="transmembrane region" description="Helical" evidence="9">
    <location>
        <begin position="406"/>
        <end position="427"/>
    </location>
</feature>
<keyword evidence="5" id="KW-0598">Phosphotransferase system</keyword>
<feature type="transmembrane region" description="Helical" evidence="9">
    <location>
        <begin position="140"/>
        <end position="162"/>
    </location>
</feature>
<evidence type="ECO:0000313" key="11">
    <source>
        <dbReference type="Proteomes" id="UP000195781"/>
    </source>
</evidence>
<dbReference type="InterPro" id="IPR004700">
    <property type="entry name" value="PTS_IIC_man"/>
</dbReference>
<dbReference type="GO" id="GO:0005886">
    <property type="term" value="C:plasma membrane"/>
    <property type="evidence" value="ECO:0007669"/>
    <property type="project" value="UniProtKB-SubCell"/>
</dbReference>
<dbReference type="Proteomes" id="UP000195781">
    <property type="component" value="Unassembled WGS sequence"/>
</dbReference>
<dbReference type="PANTHER" id="PTHR32502">
    <property type="entry name" value="N-ACETYLGALACTOSAMINE PERMEASE II COMPONENT-RELATED"/>
    <property type="match status" value="1"/>
</dbReference>
<evidence type="ECO:0000256" key="1">
    <source>
        <dbReference type="ARBA" id="ARBA00004651"/>
    </source>
</evidence>
<feature type="transmembrane region" description="Helical" evidence="9">
    <location>
        <begin position="496"/>
        <end position="513"/>
    </location>
</feature>
<feature type="transmembrane region" description="Helical" evidence="9">
    <location>
        <begin position="41"/>
        <end position="60"/>
    </location>
</feature>
<feature type="transmembrane region" description="Helical" evidence="9">
    <location>
        <begin position="182"/>
        <end position="201"/>
    </location>
</feature>
<evidence type="ECO:0000256" key="9">
    <source>
        <dbReference type="SAM" id="Phobius"/>
    </source>
</evidence>
<dbReference type="PROSITE" id="PS51106">
    <property type="entry name" value="PTS_EIIC_TYPE_4"/>
    <property type="match status" value="1"/>
</dbReference>
<dbReference type="PROSITE" id="PS51108">
    <property type="entry name" value="PTS_EIID"/>
    <property type="match status" value="1"/>
</dbReference>
<feature type="transmembrane region" description="Helical" evidence="9">
    <location>
        <begin position="447"/>
        <end position="471"/>
    </location>
</feature>
<evidence type="ECO:0008006" key="12">
    <source>
        <dbReference type="Google" id="ProtNLM"/>
    </source>
</evidence>
<organism evidence="10 11">
    <name type="scientific">[Collinsella] massiliensis</name>
    <dbReference type="NCBI Taxonomy" id="1232426"/>
    <lineage>
        <taxon>Bacteria</taxon>
        <taxon>Bacillati</taxon>
        <taxon>Actinomycetota</taxon>
        <taxon>Coriobacteriia</taxon>
        <taxon>Coriobacteriales</taxon>
        <taxon>Coriobacteriaceae</taxon>
        <taxon>Enorma</taxon>
    </lineage>
</organism>
<keyword evidence="3" id="KW-1003">Cell membrane</keyword>
<accession>A0A1Y3XPW0</accession>
<dbReference type="AlphaFoldDB" id="A0A1Y3XPW0"/>
<sequence>MHMTVFQEVLLGLVAVIGWCEYVDGINKSTRPLVMCTLTGLVLGNLTQGVIIGGTLELATMGMMGIGISIPINITIAGVLGAGFAIAGGLSAEAAVALAIPVGIVYRLLEHLATTGYDLIAAKMLFTHPERNTPQRVTQAFWIIFGASCLFMFLSVFLSLLIGADVVANIANAIPDSIMNAIGTGTNLLAALGFAMLFNLTQSPKTLAFFFIGFVLASYLGMPTMGIAIIGAGAAAIAYFFTDNGQVANTESDEILDDFDALADAPVEQKRAERLLGRVDLTNMFFKSFGLEGPFIYSRLQAIGWCRSMLPAIEKIYTTDEERCAAINRHLEFFNTNPEFSTFILGISASMEEQNAQDPNFDTASINNVKAGLMGPIAGIGDSFWWGIVKTVASGIGCQFAMQGNVLGPILFLLIFNIPHWTIRYILAQKSYELGHRILDAMTENGIIEKISLCAGILGMMVIGAMTSSMISISTPLVFNMANGVTLELQAVLDEILPNLLPLVTMLIVAWLLRKNVKVVPLIFGILAFGIVFNLLGIIV</sequence>
<keyword evidence="7 9" id="KW-1133">Transmembrane helix</keyword>
<evidence type="ECO:0000256" key="2">
    <source>
        <dbReference type="ARBA" id="ARBA00022448"/>
    </source>
</evidence>
<dbReference type="InterPro" id="IPR050303">
    <property type="entry name" value="GatZ_KbaZ_carbometab"/>
</dbReference>
<evidence type="ECO:0000256" key="4">
    <source>
        <dbReference type="ARBA" id="ARBA00022597"/>
    </source>
</evidence>
<dbReference type="Pfam" id="PF03609">
    <property type="entry name" value="EII-Sor"/>
    <property type="match status" value="1"/>
</dbReference>
<dbReference type="OrthoDB" id="9811533at2"/>
<evidence type="ECO:0000313" key="10">
    <source>
        <dbReference type="EMBL" id="OUN87553.1"/>
    </source>
</evidence>
<dbReference type="GO" id="GO:0009401">
    <property type="term" value="P:phosphoenolpyruvate-dependent sugar phosphotransferase system"/>
    <property type="evidence" value="ECO:0007669"/>
    <property type="project" value="UniProtKB-KW"/>
</dbReference>
<keyword evidence="2" id="KW-0813">Transport</keyword>
<evidence type="ECO:0000256" key="7">
    <source>
        <dbReference type="ARBA" id="ARBA00022989"/>
    </source>
</evidence>
<evidence type="ECO:0000256" key="3">
    <source>
        <dbReference type="ARBA" id="ARBA00022475"/>
    </source>
</evidence>
<feature type="transmembrane region" description="Helical" evidence="9">
    <location>
        <begin position="208"/>
        <end position="241"/>
    </location>
</feature>
<keyword evidence="8 9" id="KW-0472">Membrane</keyword>
<dbReference type="Pfam" id="PF03613">
    <property type="entry name" value="EIID-AGA"/>
    <property type="match status" value="1"/>
</dbReference>
<gene>
    <name evidence="10" type="ORF">B5G02_07330</name>
</gene>
<dbReference type="PANTHER" id="PTHR32502:SF23">
    <property type="entry name" value="TRANSPORT PROTEIN, PTS SYSTEM"/>
    <property type="match status" value="1"/>
</dbReference>
<feature type="transmembrane region" description="Helical" evidence="9">
    <location>
        <begin position="520"/>
        <end position="539"/>
    </location>
</feature>
<feature type="transmembrane region" description="Helical" evidence="9">
    <location>
        <begin position="72"/>
        <end position="92"/>
    </location>
</feature>
<proteinExistence type="predicted"/>
<name>A0A1Y3XPW0_9ACTN</name>